<dbReference type="OMA" id="SAYPYYN"/>
<organism evidence="2 3">
    <name type="scientific">Ooceraea biroi</name>
    <name type="common">Clonal raider ant</name>
    <name type="synonym">Cerapachys biroi</name>
    <dbReference type="NCBI Taxonomy" id="2015173"/>
    <lineage>
        <taxon>Eukaryota</taxon>
        <taxon>Metazoa</taxon>
        <taxon>Ecdysozoa</taxon>
        <taxon>Arthropoda</taxon>
        <taxon>Hexapoda</taxon>
        <taxon>Insecta</taxon>
        <taxon>Pterygota</taxon>
        <taxon>Neoptera</taxon>
        <taxon>Endopterygota</taxon>
        <taxon>Hymenoptera</taxon>
        <taxon>Apocrita</taxon>
        <taxon>Aculeata</taxon>
        <taxon>Formicoidea</taxon>
        <taxon>Formicidae</taxon>
        <taxon>Dorylinae</taxon>
        <taxon>Ooceraea</taxon>
    </lineage>
</organism>
<accession>A0A026WPV6</accession>
<protein>
    <submittedName>
        <fullName evidence="2">Uncharacterized protein</fullName>
    </submittedName>
</protein>
<dbReference type="EMBL" id="KK107152">
    <property type="protein sequence ID" value="EZA57099.1"/>
    <property type="molecule type" value="Genomic_DNA"/>
</dbReference>
<keyword evidence="3" id="KW-1185">Reference proteome</keyword>
<evidence type="ECO:0000256" key="1">
    <source>
        <dbReference type="SAM" id="SignalP"/>
    </source>
</evidence>
<dbReference type="AlphaFoldDB" id="A0A026WPV6"/>
<evidence type="ECO:0000313" key="2">
    <source>
        <dbReference type="EMBL" id="EZA57099.1"/>
    </source>
</evidence>
<feature type="signal peptide" evidence="1">
    <location>
        <begin position="1"/>
        <end position="18"/>
    </location>
</feature>
<keyword evidence="1" id="KW-0732">Signal</keyword>
<proteinExistence type="predicted"/>
<dbReference type="Proteomes" id="UP000053097">
    <property type="component" value="Unassembled WGS sequence"/>
</dbReference>
<evidence type="ECO:0000313" key="3">
    <source>
        <dbReference type="Proteomes" id="UP000053097"/>
    </source>
</evidence>
<reference evidence="2 3" key="1">
    <citation type="journal article" date="2014" name="Curr. Biol.">
        <title>The genome of the clonal raider ant Cerapachys biroi.</title>
        <authorList>
            <person name="Oxley P.R."/>
            <person name="Ji L."/>
            <person name="Fetter-Pruneda I."/>
            <person name="McKenzie S.K."/>
            <person name="Li C."/>
            <person name="Hu H."/>
            <person name="Zhang G."/>
            <person name="Kronauer D.J."/>
        </authorList>
    </citation>
    <scope>NUCLEOTIDE SEQUENCE [LARGE SCALE GENOMIC DNA]</scope>
</reference>
<sequence>MKYFTAILLLALFAVAMAENIPEPEKLEPTKEARTDIIRDKRGLYLNTYSPIAYSSYASPIAYSAYSHAYSLPYAYNYSPYRYSYYSPYASYYAY</sequence>
<gene>
    <name evidence="2" type="ORF">X777_01705</name>
</gene>
<feature type="chain" id="PRO_5001545824" evidence="1">
    <location>
        <begin position="19"/>
        <end position="95"/>
    </location>
</feature>
<name>A0A026WPV6_OOCBI</name>